<dbReference type="GO" id="GO:1902936">
    <property type="term" value="F:phosphatidylinositol bisphosphate binding"/>
    <property type="evidence" value="ECO:0007669"/>
    <property type="project" value="TreeGrafter"/>
</dbReference>
<dbReference type="InterPro" id="IPR001251">
    <property type="entry name" value="CRAL-TRIO_dom"/>
</dbReference>
<dbReference type="AlphaFoldDB" id="B7G9D3"/>
<keyword evidence="3" id="KW-1185">Reference proteome</keyword>
<dbReference type="SUPFAM" id="SSF52087">
    <property type="entry name" value="CRAL/TRIO domain"/>
    <property type="match status" value="1"/>
</dbReference>
<dbReference type="PANTHER" id="PTHR10174">
    <property type="entry name" value="ALPHA-TOCOPHEROL TRANSFER PROTEIN-RELATED"/>
    <property type="match status" value="1"/>
</dbReference>
<feature type="domain" description="CRAL-TRIO" evidence="1">
    <location>
        <begin position="173"/>
        <end position="302"/>
    </location>
</feature>
<dbReference type="GeneID" id="7195308"/>
<evidence type="ECO:0000259" key="1">
    <source>
        <dbReference type="Pfam" id="PF00650"/>
    </source>
</evidence>
<dbReference type="GO" id="GO:0016020">
    <property type="term" value="C:membrane"/>
    <property type="evidence" value="ECO:0007669"/>
    <property type="project" value="TreeGrafter"/>
</dbReference>
<dbReference type="Proteomes" id="UP000000759">
    <property type="component" value="Chromosome 20"/>
</dbReference>
<dbReference type="PANTHER" id="PTHR10174:SF208">
    <property type="entry name" value="CRAL-TRIO DOMAIN-CONTAINING PROTEIN DDB_G0278031"/>
    <property type="match status" value="1"/>
</dbReference>
<sequence>MQGKLHYGRTKTTRIGSSRLPHRKYKHHLGDITAPRFTEKDNAREMQELSHEERDAIEDDLYGISSFEPFPETAELKANAIQQLDEAIALVSDAEKVHYLKALKTCPQLVRLESDPILFLRAESFNTWAAAERLIKYWSMRCKIFGETAFLPIVATGHGALSRAATAMLSEHYCLPLKEDSKGRAVVYYDRSRLKNSTEFRNAILQVFMYTLNCFIAESEAAQKSGVVLLVNARDASAAHFDRKQAKDVLSILRDCMPAKLKASHACLPLRKSPKVYILPVLLHLMGRRFRHRFRLHCGSDEDNMMALEKYGLLTAHIPKDVGGTLDVQIACQSWLASRLERERWQEESGLYKHSF</sequence>
<dbReference type="Pfam" id="PF00650">
    <property type="entry name" value="CRAL_TRIO"/>
    <property type="match status" value="1"/>
</dbReference>
<accession>B7G9D3</accession>
<dbReference type="EMBL" id="CM000622">
    <property type="protein sequence ID" value="EEC44937.1"/>
    <property type="molecule type" value="Genomic_DNA"/>
</dbReference>
<dbReference type="PaxDb" id="2850-Phatr49062"/>
<dbReference type="InParanoid" id="B7G9D3"/>
<proteinExistence type="predicted"/>
<evidence type="ECO:0000313" key="2">
    <source>
        <dbReference type="EMBL" id="EEC44937.1"/>
    </source>
</evidence>
<dbReference type="OrthoDB" id="75724at2759"/>
<protein>
    <recommendedName>
        <fullName evidence="1">CRAL-TRIO domain-containing protein</fullName>
    </recommendedName>
</protein>
<dbReference type="InterPro" id="IPR036865">
    <property type="entry name" value="CRAL-TRIO_dom_sf"/>
</dbReference>
<evidence type="ECO:0000313" key="3">
    <source>
        <dbReference type="Proteomes" id="UP000000759"/>
    </source>
</evidence>
<name>B7G9D3_PHATC</name>
<dbReference type="Gene3D" id="3.40.525.10">
    <property type="entry name" value="CRAL-TRIO lipid binding domain"/>
    <property type="match status" value="1"/>
</dbReference>
<reference evidence="3" key="2">
    <citation type="submission" date="2008-08" db="EMBL/GenBank/DDBJ databases">
        <authorList>
            <consortium name="Diatom Consortium"/>
            <person name="Grigoriev I."/>
            <person name="Grimwood J."/>
            <person name="Kuo A."/>
            <person name="Otillar R.P."/>
            <person name="Salamov A."/>
            <person name="Detter J.C."/>
            <person name="Lindquist E."/>
            <person name="Shapiro H."/>
            <person name="Lucas S."/>
            <person name="Glavina del Rio T."/>
            <person name="Pitluck S."/>
            <person name="Rokhsar D."/>
            <person name="Bowler C."/>
        </authorList>
    </citation>
    <scope>GENOME REANNOTATION</scope>
    <source>
        <strain evidence="3">CCAP 1055/1</strain>
    </source>
</reference>
<organism evidence="2 3">
    <name type="scientific">Phaeodactylum tricornutum (strain CCAP 1055/1)</name>
    <dbReference type="NCBI Taxonomy" id="556484"/>
    <lineage>
        <taxon>Eukaryota</taxon>
        <taxon>Sar</taxon>
        <taxon>Stramenopiles</taxon>
        <taxon>Ochrophyta</taxon>
        <taxon>Bacillariophyta</taxon>
        <taxon>Bacillariophyceae</taxon>
        <taxon>Bacillariophycidae</taxon>
        <taxon>Naviculales</taxon>
        <taxon>Phaeodactylaceae</taxon>
        <taxon>Phaeodactylum</taxon>
    </lineage>
</organism>
<dbReference type="RefSeq" id="XP_002183755.1">
    <property type="nucleotide sequence ID" value="XM_002183719.1"/>
</dbReference>
<dbReference type="KEGG" id="pti:PHATRDRAFT_49062"/>
<gene>
    <name evidence="2" type="ORF">PHATRDRAFT_49062</name>
</gene>
<reference evidence="2 3" key="1">
    <citation type="journal article" date="2008" name="Nature">
        <title>The Phaeodactylum genome reveals the evolutionary history of diatom genomes.</title>
        <authorList>
            <person name="Bowler C."/>
            <person name="Allen A.E."/>
            <person name="Badger J.H."/>
            <person name="Grimwood J."/>
            <person name="Jabbari K."/>
            <person name="Kuo A."/>
            <person name="Maheswari U."/>
            <person name="Martens C."/>
            <person name="Maumus F."/>
            <person name="Otillar R.P."/>
            <person name="Rayko E."/>
            <person name="Salamov A."/>
            <person name="Vandepoele K."/>
            <person name="Beszteri B."/>
            <person name="Gruber A."/>
            <person name="Heijde M."/>
            <person name="Katinka M."/>
            <person name="Mock T."/>
            <person name="Valentin K."/>
            <person name="Verret F."/>
            <person name="Berges J.A."/>
            <person name="Brownlee C."/>
            <person name="Cadoret J.P."/>
            <person name="Chiovitti A."/>
            <person name="Choi C.J."/>
            <person name="Coesel S."/>
            <person name="De Martino A."/>
            <person name="Detter J.C."/>
            <person name="Durkin C."/>
            <person name="Falciatore A."/>
            <person name="Fournet J."/>
            <person name="Haruta M."/>
            <person name="Huysman M.J."/>
            <person name="Jenkins B.D."/>
            <person name="Jiroutova K."/>
            <person name="Jorgensen R.E."/>
            <person name="Joubert Y."/>
            <person name="Kaplan A."/>
            <person name="Kroger N."/>
            <person name="Kroth P.G."/>
            <person name="La Roche J."/>
            <person name="Lindquist E."/>
            <person name="Lommer M."/>
            <person name="Martin-Jezequel V."/>
            <person name="Lopez P.J."/>
            <person name="Lucas S."/>
            <person name="Mangogna M."/>
            <person name="McGinnis K."/>
            <person name="Medlin L.K."/>
            <person name="Montsant A."/>
            <person name="Oudot-Le Secq M.P."/>
            <person name="Napoli C."/>
            <person name="Obornik M."/>
            <person name="Parker M.S."/>
            <person name="Petit J.L."/>
            <person name="Porcel B.M."/>
            <person name="Poulsen N."/>
            <person name="Robison M."/>
            <person name="Rychlewski L."/>
            <person name="Rynearson T.A."/>
            <person name="Schmutz J."/>
            <person name="Shapiro H."/>
            <person name="Siaut M."/>
            <person name="Stanley M."/>
            <person name="Sussman M.R."/>
            <person name="Taylor A.R."/>
            <person name="Vardi A."/>
            <person name="von Dassow P."/>
            <person name="Vyverman W."/>
            <person name="Willis A."/>
            <person name="Wyrwicz L.S."/>
            <person name="Rokhsar D.S."/>
            <person name="Weissenbach J."/>
            <person name="Armbrust E.V."/>
            <person name="Green B.R."/>
            <person name="Van de Peer Y."/>
            <person name="Grigoriev I.V."/>
        </authorList>
    </citation>
    <scope>NUCLEOTIDE SEQUENCE [LARGE SCALE GENOMIC DNA]</scope>
    <source>
        <strain evidence="2 3">CCAP 1055/1</strain>
    </source>
</reference>
<dbReference type="HOGENOM" id="CLU_843242_0_0_1"/>